<evidence type="ECO:0000313" key="1">
    <source>
        <dbReference type="Ensembl" id="ENSSSCP00045026943.1"/>
    </source>
</evidence>
<proteinExistence type="predicted"/>
<organism evidence="1 2">
    <name type="scientific">Sus scrofa</name>
    <name type="common">Pig</name>
    <dbReference type="NCBI Taxonomy" id="9823"/>
    <lineage>
        <taxon>Eukaryota</taxon>
        <taxon>Metazoa</taxon>
        <taxon>Chordata</taxon>
        <taxon>Craniata</taxon>
        <taxon>Vertebrata</taxon>
        <taxon>Euteleostomi</taxon>
        <taxon>Mammalia</taxon>
        <taxon>Eutheria</taxon>
        <taxon>Laurasiatheria</taxon>
        <taxon>Artiodactyla</taxon>
        <taxon>Suina</taxon>
        <taxon>Suidae</taxon>
        <taxon>Sus</taxon>
    </lineage>
</organism>
<protein>
    <submittedName>
        <fullName evidence="1">Uncharacterized protein</fullName>
    </submittedName>
</protein>
<dbReference type="Proteomes" id="UP000694728">
    <property type="component" value="Unplaced"/>
</dbReference>
<dbReference type="Gene3D" id="1.10.287.10">
    <property type="entry name" value="S15/NS1, RNA-binding"/>
    <property type="match status" value="1"/>
</dbReference>
<dbReference type="Ensembl" id="ENSSSCT00045038751.1">
    <property type="protein sequence ID" value="ENSSSCP00045026943.1"/>
    <property type="gene ID" value="ENSSSCG00045022711.1"/>
</dbReference>
<accession>A0A8D1IA36</accession>
<dbReference type="AlphaFoldDB" id="A0A8D1IA36"/>
<name>A0A8D1IA36_PIG</name>
<sequence>MADVPNGEQGCSSPLELFNSIAAQGELVRSLKARHAAKVGRFAGAPPCPQPPALCSVPLPLLCPHSAADSWPLGAL</sequence>
<evidence type="ECO:0000313" key="2">
    <source>
        <dbReference type="Proteomes" id="UP000694728"/>
    </source>
</evidence>
<reference evidence="1" key="1">
    <citation type="submission" date="2025-08" db="UniProtKB">
        <authorList>
            <consortium name="Ensembl"/>
        </authorList>
    </citation>
    <scope>IDENTIFICATION</scope>
</reference>